<organism evidence="1 2">
    <name type="scientific">Dryococelus australis</name>
    <dbReference type="NCBI Taxonomy" id="614101"/>
    <lineage>
        <taxon>Eukaryota</taxon>
        <taxon>Metazoa</taxon>
        <taxon>Ecdysozoa</taxon>
        <taxon>Arthropoda</taxon>
        <taxon>Hexapoda</taxon>
        <taxon>Insecta</taxon>
        <taxon>Pterygota</taxon>
        <taxon>Neoptera</taxon>
        <taxon>Polyneoptera</taxon>
        <taxon>Phasmatodea</taxon>
        <taxon>Verophasmatodea</taxon>
        <taxon>Anareolatae</taxon>
        <taxon>Phasmatidae</taxon>
        <taxon>Eurycanthinae</taxon>
        <taxon>Dryococelus</taxon>
    </lineage>
</organism>
<sequence length="87" mass="10163">MPPKKSNCQHTKQLSKKLLLIILSSLKYFARQGLGVRSHLNNEGNSIELLKLRSLDVPHKADFLRQNRWKMMHPEIQNEVLEIFGQK</sequence>
<evidence type="ECO:0000313" key="1">
    <source>
        <dbReference type="EMBL" id="KAJ8877541.1"/>
    </source>
</evidence>
<proteinExistence type="predicted"/>
<evidence type="ECO:0000313" key="2">
    <source>
        <dbReference type="Proteomes" id="UP001159363"/>
    </source>
</evidence>
<reference evidence="1 2" key="1">
    <citation type="submission" date="2023-02" db="EMBL/GenBank/DDBJ databases">
        <title>LHISI_Scaffold_Assembly.</title>
        <authorList>
            <person name="Stuart O.P."/>
            <person name="Cleave R."/>
            <person name="Magrath M.J.L."/>
            <person name="Mikheyev A.S."/>
        </authorList>
    </citation>
    <scope>NUCLEOTIDE SEQUENCE [LARGE SCALE GENOMIC DNA]</scope>
    <source>
        <strain evidence="1">Daus_M_001</strain>
        <tissue evidence="1">Leg muscle</tissue>
    </source>
</reference>
<accession>A0ABQ9GZU5</accession>
<keyword evidence="2" id="KW-1185">Reference proteome</keyword>
<gene>
    <name evidence="1" type="ORF">PR048_021996</name>
</gene>
<dbReference type="Proteomes" id="UP001159363">
    <property type="component" value="Chromosome 7"/>
</dbReference>
<protein>
    <submittedName>
        <fullName evidence="1">Uncharacterized protein</fullName>
    </submittedName>
</protein>
<dbReference type="EMBL" id="JARBHB010000008">
    <property type="protein sequence ID" value="KAJ8877541.1"/>
    <property type="molecule type" value="Genomic_DNA"/>
</dbReference>
<name>A0ABQ9GZU5_9NEOP</name>
<comment type="caution">
    <text evidence="1">The sequence shown here is derived from an EMBL/GenBank/DDBJ whole genome shotgun (WGS) entry which is preliminary data.</text>
</comment>